<sequence length="116" mass="13840">MSSFLDRMFENMEKEFDFRGERLTYNKLKEGLKKDNVLKVYVDTSRFERKLMKSPEGQMFLYEYEEEMVFPNDRITELFVLVSSEEDADKVNRDNYPHFGRQHIYVGEACAVSVRG</sequence>
<evidence type="ECO:0000313" key="1">
    <source>
        <dbReference type="EMBL" id="ALA13375.1"/>
    </source>
</evidence>
<dbReference type="RefSeq" id="YP_009206566.1">
    <property type="nucleotide sequence ID" value="NC_028887.1"/>
</dbReference>
<gene>
    <name evidence="1" type="ORF">AVESOBMORE_211</name>
</gene>
<dbReference type="Proteomes" id="UP000204647">
    <property type="component" value="Segment"/>
</dbReference>
<organism evidence="1 2">
    <name type="scientific">Bacillus phage AvesoBmore</name>
    <dbReference type="NCBI Taxonomy" id="1698451"/>
    <lineage>
        <taxon>Viruses</taxon>
        <taxon>Duplodnaviria</taxon>
        <taxon>Heunggongvirae</taxon>
        <taxon>Uroviricota</taxon>
        <taxon>Caudoviricetes</taxon>
        <taxon>Herelleviridae</taxon>
        <taxon>Bastillevirinae</taxon>
        <taxon>Bequatrovirus</taxon>
        <taxon>Bequatrovirus avesobmore</taxon>
    </lineage>
</organism>
<name>A0A0K2D0U6_9CAUD</name>
<dbReference type="OrthoDB" id="32621at10239"/>
<protein>
    <submittedName>
        <fullName evidence="1">Uncharacterized protein</fullName>
    </submittedName>
</protein>
<keyword evidence="2" id="KW-1185">Reference proteome</keyword>
<reference evidence="1 2" key="1">
    <citation type="journal article" date="2015" name="Genome Announc.">
        <title>Genome Sequences of Two Bacillus cereus Group Bacteriophages, Eyuki and AvesoBmore.</title>
        <authorList>
            <person name="Erill I."/>
            <person name="Caruso S.M."/>
        </authorList>
    </citation>
    <scope>NUCLEOTIDE SEQUENCE [LARGE SCALE GENOMIC DNA]</scope>
</reference>
<dbReference type="GeneID" id="26632974"/>
<dbReference type="EMBL" id="KT307976">
    <property type="protein sequence ID" value="ALA13375.1"/>
    <property type="molecule type" value="Genomic_DNA"/>
</dbReference>
<accession>A0A0K2D0U6</accession>
<dbReference type="KEGG" id="vg:26632974"/>
<proteinExistence type="predicted"/>
<evidence type="ECO:0000313" key="2">
    <source>
        <dbReference type="Proteomes" id="UP000204647"/>
    </source>
</evidence>